<keyword evidence="6" id="KW-1185">Reference proteome</keyword>
<feature type="region of interest" description="Disordered" evidence="2">
    <location>
        <begin position="475"/>
        <end position="504"/>
    </location>
</feature>
<keyword evidence="3" id="KW-0812">Transmembrane</keyword>
<evidence type="ECO:0000256" key="3">
    <source>
        <dbReference type="SAM" id="Phobius"/>
    </source>
</evidence>
<evidence type="ECO:0000313" key="5">
    <source>
        <dbReference type="EMBL" id="KAJ6970971.1"/>
    </source>
</evidence>
<sequence length="504" mass="59232">MFVVGIAKYAERTWVLWSSCSKSLKNSPLRFLAILSLAFFYAFLCLVLSDWTMIWLIDEEGNGLSNATYSLIRKLTRSKRWSRSISQYNLVSSSFESKPHRCLGFLGIDEMMRQMNVNQKDLNGELQDLIFGHLRKKAEKIKKDLNFFDKNHRRKIIGQRGDGVLEREGLLQSYKWCTTEVEFSRSILVWHLATEICFIVDGSNVSKEYERSRCLSEYMIYLLVIRPNMLSKGFGDEVYLHTLRELREIRGPKYEFVSRERTIESIHALRELWAPGYIRTLRELWNQGNQRSLQELRNNESCVYNDRLFQSGWKSEKSVLRGMDVLARQLLLLEPDDKRWRMIEEVWVEMVAYAAAYCPWKEHTQQLRRGGELLTHVSLLMLHLGLSDQYEYIVSGTVTWLEEQEEYSKARDNYVECIAAMPESITNVAILKRLKELEKMVADTERDLEREKREHERKERVLERVLELEKQEVKRLRSSLTASTPQQGIDSLPRSLPAQSDDEI</sequence>
<accession>A0AAD6PXA2</accession>
<organism evidence="5 6">
    <name type="scientific">Populus alba x Populus x berolinensis</name>
    <dbReference type="NCBI Taxonomy" id="444605"/>
    <lineage>
        <taxon>Eukaryota</taxon>
        <taxon>Viridiplantae</taxon>
        <taxon>Streptophyta</taxon>
        <taxon>Embryophyta</taxon>
        <taxon>Tracheophyta</taxon>
        <taxon>Spermatophyta</taxon>
        <taxon>Magnoliopsida</taxon>
        <taxon>eudicotyledons</taxon>
        <taxon>Gunneridae</taxon>
        <taxon>Pentapetalae</taxon>
        <taxon>rosids</taxon>
        <taxon>fabids</taxon>
        <taxon>Malpighiales</taxon>
        <taxon>Salicaceae</taxon>
        <taxon>Saliceae</taxon>
        <taxon>Populus</taxon>
    </lineage>
</organism>
<dbReference type="InterPro" id="IPR007658">
    <property type="entry name" value="DUF594"/>
</dbReference>
<keyword evidence="3" id="KW-1133">Transmembrane helix</keyword>
<feature type="coiled-coil region" evidence="1">
    <location>
        <begin position="427"/>
        <end position="472"/>
    </location>
</feature>
<feature type="domain" description="DUF4220" evidence="4">
    <location>
        <begin position="40"/>
        <end position="92"/>
    </location>
</feature>
<evidence type="ECO:0000256" key="2">
    <source>
        <dbReference type="SAM" id="MobiDB-lite"/>
    </source>
</evidence>
<reference evidence="5" key="1">
    <citation type="journal article" date="2023" name="Mol. Ecol. Resour.">
        <title>Chromosome-level genome assembly of a triploid poplar Populus alba 'Berolinensis'.</title>
        <authorList>
            <person name="Chen S."/>
            <person name="Yu Y."/>
            <person name="Wang X."/>
            <person name="Wang S."/>
            <person name="Zhang T."/>
            <person name="Zhou Y."/>
            <person name="He R."/>
            <person name="Meng N."/>
            <person name="Wang Y."/>
            <person name="Liu W."/>
            <person name="Liu Z."/>
            <person name="Liu J."/>
            <person name="Guo Q."/>
            <person name="Huang H."/>
            <person name="Sederoff R.R."/>
            <person name="Wang G."/>
            <person name="Qu G."/>
            <person name="Chen S."/>
        </authorList>
    </citation>
    <scope>NUCLEOTIDE SEQUENCE</scope>
    <source>
        <strain evidence="5">SC-2020</strain>
    </source>
</reference>
<keyword evidence="1" id="KW-0175">Coiled coil</keyword>
<evidence type="ECO:0000256" key="1">
    <source>
        <dbReference type="SAM" id="Coils"/>
    </source>
</evidence>
<dbReference type="PANTHER" id="PTHR31325">
    <property type="entry name" value="OS01G0798800 PROTEIN-RELATED"/>
    <property type="match status" value="1"/>
</dbReference>
<protein>
    <recommendedName>
        <fullName evidence="4">DUF4220 domain-containing protein</fullName>
    </recommendedName>
</protein>
<keyword evidence="3" id="KW-0472">Membrane</keyword>
<dbReference type="Pfam" id="PF04578">
    <property type="entry name" value="DUF594"/>
    <property type="match status" value="1"/>
</dbReference>
<comment type="caution">
    <text evidence="5">The sequence shown here is derived from an EMBL/GenBank/DDBJ whole genome shotgun (WGS) entry which is preliminary data.</text>
</comment>
<evidence type="ECO:0000313" key="6">
    <source>
        <dbReference type="Proteomes" id="UP001164929"/>
    </source>
</evidence>
<gene>
    <name evidence="5" type="ORF">NC653_035288</name>
</gene>
<dbReference type="Proteomes" id="UP001164929">
    <property type="component" value="Chromosome 15"/>
</dbReference>
<dbReference type="InterPro" id="IPR025315">
    <property type="entry name" value="DUF4220"/>
</dbReference>
<dbReference type="Pfam" id="PF13968">
    <property type="entry name" value="DUF4220"/>
    <property type="match status" value="1"/>
</dbReference>
<dbReference type="AlphaFoldDB" id="A0AAD6PXA2"/>
<proteinExistence type="predicted"/>
<feature type="non-terminal residue" evidence="5">
    <location>
        <position position="1"/>
    </location>
</feature>
<name>A0AAD6PXA2_9ROSI</name>
<evidence type="ECO:0000259" key="4">
    <source>
        <dbReference type="Pfam" id="PF13968"/>
    </source>
</evidence>
<feature type="transmembrane region" description="Helical" evidence="3">
    <location>
        <begin position="31"/>
        <end position="57"/>
    </location>
</feature>
<feature type="compositionally biased region" description="Polar residues" evidence="2">
    <location>
        <begin position="478"/>
        <end position="489"/>
    </location>
</feature>
<dbReference type="EMBL" id="JAQIZT010000015">
    <property type="protein sequence ID" value="KAJ6970971.1"/>
    <property type="molecule type" value="Genomic_DNA"/>
</dbReference>